<dbReference type="OrthoDB" id="152248at2759"/>
<dbReference type="AlphaFoldDB" id="A0A2J6RPZ8"/>
<name>A0A2J6RPZ8_HYAVF</name>
<keyword evidence="3" id="KW-1185">Reference proteome</keyword>
<gene>
    <name evidence="2" type="ORF">L207DRAFT_625188</name>
</gene>
<dbReference type="EMBL" id="KZ613945">
    <property type="protein sequence ID" value="PMD40583.1"/>
    <property type="molecule type" value="Genomic_DNA"/>
</dbReference>
<dbReference type="STRING" id="1149755.A0A2J6RPZ8"/>
<dbReference type="Proteomes" id="UP000235786">
    <property type="component" value="Unassembled WGS sequence"/>
</dbReference>
<proteinExistence type="predicted"/>
<accession>A0A2J6RPZ8</accession>
<dbReference type="PANTHER" id="PTHR38847">
    <property type="match status" value="1"/>
</dbReference>
<feature type="chain" id="PRO_5014412905" evidence="1">
    <location>
        <begin position="17"/>
        <end position="211"/>
    </location>
</feature>
<evidence type="ECO:0000313" key="2">
    <source>
        <dbReference type="EMBL" id="PMD40583.1"/>
    </source>
</evidence>
<reference evidence="2 3" key="1">
    <citation type="submission" date="2016-04" db="EMBL/GenBank/DDBJ databases">
        <title>A degradative enzymes factory behind the ericoid mycorrhizal symbiosis.</title>
        <authorList>
            <consortium name="DOE Joint Genome Institute"/>
            <person name="Martino E."/>
            <person name="Morin E."/>
            <person name="Grelet G."/>
            <person name="Kuo A."/>
            <person name="Kohler A."/>
            <person name="Daghino S."/>
            <person name="Barry K."/>
            <person name="Choi C."/>
            <person name="Cichocki N."/>
            <person name="Clum A."/>
            <person name="Copeland A."/>
            <person name="Hainaut M."/>
            <person name="Haridas S."/>
            <person name="Labutti K."/>
            <person name="Lindquist E."/>
            <person name="Lipzen A."/>
            <person name="Khouja H.-R."/>
            <person name="Murat C."/>
            <person name="Ohm R."/>
            <person name="Olson A."/>
            <person name="Spatafora J."/>
            <person name="Veneault-Fourrey C."/>
            <person name="Henrissat B."/>
            <person name="Grigoriev I."/>
            <person name="Martin F."/>
            <person name="Perotto S."/>
        </authorList>
    </citation>
    <scope>NUCLEOTIDE SEQUENCE [LARGE SCALE GENOMIC DNA]</scope>
    <source>
        <strain evidence="2 3">F</strain>
    </source>
</reference>
<protein>
    <submittedName>
        <fullName evidence="2">Secreted protein</fullName>
    </submittedName>
</protein>
<organism evidence="2 3">
    <name type="scientific">Hyaloscypha variabilis (strain UAMH 11265 / GT02V1 / F)</name>
    <name type="common">Meliniomyces variabilis</name>
    <dbReference type="NCBI Taxonomy" id="1149755"/>
    <lineage>
        <taxon>Eukaryota</taxon>
        <taxon>Fungi</taxon>
        <taxon>Dikarya</taxon>
        <taxon>Ascomycota</taxon>
        <taxon>Pezizomycotina</taxon>
        <taxon>Leotiomycetes</taxon>
        <taxon>Helotiales</taxon>
        <taxon>Hyaloscyphaceae</taxon>
        <taxon>Hyaloscypha</taxon>
        <taxon>Hyaloscypha variabilis</taxon>
    </lineage>
</organism>
<sequence>MLVSLLALGLAAFASAVPTVEPFERDNPSLDDVYIKHITYAGTGCPTKDSVQNYTSADKQTFTLMFDSFVAQVGPNTGPSDWRKFCQLLVELHYPQGFQYSIAHTEFRGYIDIDPGITGEQEAIFYFSGESAQSNCSTFFTGPQNEDYSQTGNVPLVSVVWSPCGSETALNIESSLALHPATSDPNASGQITTDSVDTRIQYIVGLQWKTC</sequence>
<feature type="signal peptide" evidence="1">
    <location>
        <begin position="1"/>
        <end position="16"/>
    </location>
</feature>
<keyword evidence="1" id="KW-0732">Signal</keyword>
<dbReference type="Pfam" id="PF14273">
    <property type="entry name" value="DUF4360"/>
    <property type="match status" value="1"/>
</dbReference>
<evidence type="ECO:0000313" key="3">
    <source>
        <dbReference type="Proteomes" id="UP000235786"/>
    </source>
</evidence>
<evidence type="ECO:0000256" key="1">
    <source>
        <dbReference type="SAM" id="SignalP"/>
    </source>
</evidence>
<dbReference type="InterPro" id="IPR025649">
    <property type="entry name" value="DUF4360"/>
</dbReference>
<dbReference type="PANTHER" id="PTHR38847:SF1">
    <property type="entry name" value="PSEUDOURIDINE SYNTHASE RSUA_RLUA-LIKE DOMAIN-CONTAINING PROTEIN"/>
    <property type="match status" value="1"/>
</dbReference>